<dbReference type="AlphaFoldDB" id="A0A347WF73"/>
<keyword evidence="1" id="KW-0472">Membrane</keyword>
<evidence type="ECO:0008006" key="4">
    <source>
        <dbReference type="Google" id="ProtNLM"/>
    </source>
</evidence>
<evidence type="ECO:0000256" key="1">
    <source>
        <dbReference type="SAM" id="Phobius"/>
    </source>
</evidence>
<name>A0A347WF73_9PROT</name>
<feature type="transmembrane region" description="Helical" evidence="1">
    <location>
        <begin position="21"/>
        <end position="41"/>
    </location>
</feature>
<organism evidence="2 3">
    <name type="scientific">Komagataeibacter saccharivorans</name>
    <dbReference type="NCBI Taxonomy" id="265959"/>
    <lineage>
        <taxon>Bacteria</taxon>
        <taxon>Pseudomonadati</taxon>
        <taxon>Pseudomonadota</taxon>
        <taxon>Alphaproteobacteria</taxon>
        <taxon>Acetobacterales</taxon>
        <taxon>Acetobacteraceae</taxon>
        <taxon>Komagataeibacter</taxon>
    </lineage>
</organism>
<dbReference type="PANTHER" id="PTHR40394">
    <property type="entry name" value="LIPOPROTEIN-RELATED"/>
    <property type="match status" value="1"/>
</dbReference>
<dbReference type="Pfam" id="PF11821">
    <property type="entry name" value="ActD"/>
    <property type="match status" value="1"/>
</dbReference>
<dbReference type="InterPro" id="IPR021776">
    <property type="entry name" value="ActD"/>
</dbReference>
<feature type="transmembrane region" description="Helical" evidence="1">
    <location>
        <begin position="61"/>
        <end position="83"/>
    </location>
</feature>
<proteinExistence type="predicted"/>
<evidence type="ECO:0000313" key="3">
    <source>
        <dbReference type="Proteomes" id="UP000264120"/>
    </source>
</evidence>
<dbReference type="EMBL" id="CP023036">
    <property type="protein sequence ID" value="AXY23516.1"/>
    <property type="molecule type" value="Genomic_DNA"/>
</dbReference>
<sequence length="137" mass="14553">MVETYTGTQARDNGGGSILPVLMLGGGVAGGMGGFGMQVYATTISYPLDIGGRPNLSWPSYIPATFELAVLGAVLAGIIGYFVTMRLPRLYDPVDESAAMRDVMKGAHVLVVRSGDRARARQMLSRYEVLGIEEIGP</sequence>
<keyword evidence="1" id="KW-1133">Transmembrane helix</keyword>
<dbReference type="KEGG" id="ksc:CD178_02770"/>
<dbReference type="PANTHER" id="PTHR40394:SF2">
    <property type="entry name" value="QUINOL:CYTOCHROME C OXIDOREDUCTASE MEMBRANE PROTEIN"/>
    <property type="match status" value="1"/>
</dbReference>
<accession>A0A347WF73</accession>
<reference evidence="2 3" key="1">
    <citation type="submission" date="2017-08" db="EMBL/GenBank/DDBJ databases">
        <title>Complete genome sequence of Gluconacetobacter saccharivorans CV1 isolated from Fermented Vinegar.</title>
        <authorList>
            <person name="Kim S.-Y."/>
        </authorList>
    </citation>
    <scope>NUCLEOTIDE SEQUENCE [LARGE SCALE GENOMIC DNA]</scope>
    <source>
        <strain evidence="2 3">CV1</strain>
    </source>
</reference>
<dbReference type="Proteomes" id="UP000264120">
    <property type="component" value="Chromosome"/>
</dbReference>
<protein>
    <recommendedName>
        <fullName evidence="4">DUF3341 domain-containing protein</fullName>
    </recommendedName>
</protein>
<gene>
    <name evidence="2" type="ORF">CD178_02770</name>
</gene>
<keyword evidence="3" id="KW-1185">Reference proteome</keyword>
<evidence type="ECO:0000313" key="2">
    <source>
        <dbReference type="EMBL" id="AXY23516.1"/>
    </source>
</evidence>
<keyword evidence="1" id="KW-0812">Transmembrane</keyword>